<protein>
    <submittedName>
        <fullName evidence="1">Uncharacterized protein</fullName>
    </submittedName>
</protein>
<dbReference type="OrthoDB" id="8195485at2759"/>
<evidence type="ECO:0000313" key="2">
    <source>
        <dbReference type="Proteomes" id="UP000499080"/>
    </source>
</evidence>
<dbReference type="EMBL" id="BGPR01006457">
    <property type="protein sequence ID" value="GBN19154.1"/>
    <property type="molecule type" value="Genomic_DNA"/>
</dbReference>
<evidence type="ECO:0000313" key="1">
    <source>
        <dbReference type="EMBL" id="GBN19154.1"/>
    </source>
</evidence>
<name>A0A4Y2LXR2_ARAVE</name>
<gene>
    <name evidence="1" type="ORF">AVEN_46759_1</name>
</gene>
<sequence>MSATMSEDKFLSNDKNKQRLINRLCVKFQKEGFVVKQAEEDAYCLIIKSALEIEKGSQCVVIVSEDVELLDIMAAPTNSENIFFLNPGREMRPRDHVYLSANCIPIPSHPNSHRLASRRVVSQSSSDSSVDITLHMC</sequence>
<dbReference type="Proteomes" id="UP000499080">
    <property type="component" value="Unassembled WGS sequence"/>
</dbReference>
<accession>A0A4Y2LXR2</accession>
<organism evidence="1 2">
    <name type="scientific">Araneus ventricosus</name>
    <name type="common">Orbweaver spider</name>
    <name type="synonym">Epeira ventricosa</name>
    <dbReference type="NCBI Taxonomy" id="182803"/>
    <lineage>
        <taxon>Eukaryota</taxon>
        <taxon>Metazoa</taxon>
        <taxon>Ecdysozoa</taxon>
        <taxon>Arthropoda</taxon>
        <taxon>Chelicerata</taxon>
        <taxon>Arachnida</taxon>
        <taxon>Araneae</taxon>
        <taxon>Araneomorphae</taxon>
        <taxon>Entelegynae</taxon>
        <taxon>Araneoidea</taxon>
        <taxon>Araneidae</taxon>
        <taxon>Araneus</taxon>
    </lineage>
</organism>
<reference evidence="1 2" key="1">
    <citation type="journal article" date="2019" name="Sci. Rep.">
        <title>Orb-weaving spider Araneus ventricosus genome elucidates the spidroin gene catalogue.</title>
        <authorList>
            <person name="Kono N."/>
            <person name="Nakamura H."/>
            <person name="Ohtoshi R."/>
            <person name="Moran D.A.P."/>
            <person name="Shinohara A."/>
            <person name="Yoshida Y."/>
            <person name="Fujiwara M."/>
            <person name="Mori M."/>
            <person name="Tomita M."/>
            <person name="Arakawa K."/>
        </authorList>
    </citation>
    <scope>NUCLEOTIDE SEQUENCE [LARGE SCALE GENOMIC DNA]</scope>
</reference>
<comment type="caution">
    <text evidence="1">The sequence shown here is derived from an EMBL/GenBank/DDBJ whole genome shotgun (WGS) entry which is preliminary data.</text>
</comment>
<keyword evidence="2" id="KW-1185">Reference proteome</keyword>
<proteinExistence type="predicted"/>
<dbReference type="AlphaFoldDB" id="A0A4Y2LXR2"/>